<dbReference type="EC" id="3.2.1.14" evidence="3"/>
<dbReference type="InterPro" id="IPR017853">
    <property type="entry name" value="GH"/>
</dbReference>
<evidence type="ECO:0000256" key="13">
    <source>
        <dbReference type="SAM" id="MobiDB-lite"/>
    </source>
</evidence>
<evidence type="ECO:0000256" key="6">
    <source>
        <dbReference type="ARBA" id="ARBA00023024"/>
    </source>
</evidence>
<evidence type="ECO:0000256" key="12">
    <source>
        <dbReference type="RuleBase" id="RU000489"/>
    </source>
</evidence>
<comment type="catalytic activity">
    <reaction evidence="1">
        <text>Random endo-hydrolysis of N-acetyl-beta-D-glucosaminide (1-&gt;4)-beta-linkages in chitin and chitodextrins.</text>
        <dbReference type="EC" id="3.2.1.14"/>
    </reaction>
</comment>
<dbReference type="GO" id="GO:0006032">
    <property type="term" value="P:chitin catabolic process"/>
    <property type="evidence" value="ECO:0007669"/>
    <property type="project" value="UniProtKB-KW"/>
</dbReference>
<dbReference type="SUPFAM" id="SSF57016">
    <property type="entry name" value="Plant lectins/antimicrobial peptides"/>
    <property type="match status" value="1"/>
</dbReference>
<evidence type="ECO:0000256" key="4">
    <source>
        <dbReference type="ARBA" id="ARBA00022669"/>
    </source>
</evidence>
<comment type="similarity">
    <text evidence="2">Belongs to the glycosyl hydrolase 18 family. Chitinase class V subfamily.</text>
</comment>
<dbReference type="GO" id="GO:0000272">
    <property type="term" value="P:polysaccharide catabolic process"/>
    <property type="evidence" value="ECO:0007669"/>
    <property type="project" value="UniProtKB-KW"/>
</dbReference>
<dbReference type="SMART" id="SM00636">
    <property type="entry name" value="Glyco_18"/>
    <property type="match status" value="1"/>
</dbReference>
<dbReference type="InterPro" id="IPR036861">
    <property type="entry name" value="Endochitinase-like_sf"/>
</dbReference>
<feature type="compositionally biased region" description="Polar residues" evidence="13">
    <location>
        <begin position="30"/>
        <end position="50"/>
    </location>
</feature>
<organism evidence="17 18">
    <name type="scientific">Penicillium cataractarum</name>
    <dbReference type="NCBI Taxonomy" id="2100454"/>
    <lineage>
        <taxon>Eukaryota</taxon>
        <taxon>Fungi</taxon>
        <taxon>Dikarya</taxon>
        <taxon>Ascomycota</taxon>
        <taxon>Pezizomycotina</taxon>
        <taxon>Eurotiomycetes</taxon>
        <taxon>Eurotiomycetidae</taxon>
        <taxon>Eurotiales</taxon>
        <taxon>Aspergillaceae</taxon>
        <taxon>Penicillium</taxon>
    </lineage>
</organism>
<dbReference type="SMART" id="SM00270">
    <property type="entry name" value="ChtBD1"/>
    <property type="match status" value="1"/>
</dbReference>
<evidence type="ECO:0000256" key="5">
    <source>
        <dbReference type="ARBA" id="ARBA00022801"/>
    </source>
</evidence>
<feature type="disulfide bond" evidence="11">
    <location>
        <begin position="152"/>
        <end position="164"/>
    </location>
</feature>
<dbReference type="CDD" id="cd00035">
    <property type="entry name" value="ChtBD1"/>
    <property type="match status" value="1"/>
</dbReference>
<dbReference type="InterPro" id="IPR011583">
    <property type="entry name" value="Chitinase_II/V-like_cat"/>
</dbReference>
<dbReference type="Pfam" id="PF00187">
    <property type="entry name" value="Chitin_bind_1"/>
    <property type="match status" value="1"/>
</dbReference>
<feature type="domain" description="GH18" evidence="16">
    <location>
        <begin position="199"/>
        <end position="557"/>
    </location>
</feature>
<evidence type="ECO:0000256" key="1">
    <source>
        <dbReference type="ARBA" id="ARBA00000822"/>
    </source>
</evidence>
<keyword evidence="7" id="KW-0843">Virulence</keyword>
<evidence type="ECO:0000256" key="8">
    <source>
        <dbReference type="ARBA" id="ARBA00023277"/>
    </source>
</evidence>
<dbReference type="PANTHER" id="PTHR11177:SF333">
    <property type="entry name" value="CHITINASE"/>
    <property type="match status" value="1"/>
</dbReference>
<keyword evidence="10" id="KW-0624">Polysaccharide degradation</keyword>
<evidence type="ECO:0000256" key="14">
    <source>
        <dbReference type="SAM" id="SignalP"/>
    </source>
</evidence>
<keyword evidence="6" id="KW-0146">Chitin degradation</keyword>
<dbReference type="InterPro" id="IPR029070">
    <property type="entry name" value="Chitinase_insertion_sf"/>
</dbReference>
<dbReference type="InterPro" id="IPR001223">
    <property type="entry name" value="Glyco_hydro18_cat"/>
</dbReference>
<evidence type="ECO:0000259" key="15">
    <source>
        <dbReference type="PROSITE" id="PS50941"/>
    </source>
</evidence>
<evidence type="ECO:0000256" key="10">
    <source>
        <dbReference type="ARBA" id="ARBA00023326"/>
    </source>
</evidence>
<dbReference type="SUPFAM" id="SSF54556">
    <property type="entry name" value="Chitinase insertion domain"/>
    <property type="match status" value="1"/>
</dbReference>
<feature type="compositionally biased region" description="Basic residues" evidence="13">
    <location>
        <begin position="20"/>
        <end position="29"/>
    </location>
</feature>
<comment type="caution">
    <text evidence="11">Lacks conserved residue(s) required for the propagation of feature annotation.</text>
</comment>
<dbReference type="EMBL" id="JAPZBS010000001">
    <property type="protein sequence ID" value="KAJ5390606.1"/>
    <property type="molecule type" value="Genomic_DNA"/>
</dbReference>
<dbReference type="Gene3D" id="3.20.20.80">
    <property type="entry name" value="Glycosidases"/>
    <property type="match status" value="1"/>
</dbReference>
<evidence type="ECO:0000259" key="16">
    <source>
        <dbReference type="PROSITE" id="PS51910"/>
    </source>
</evidence>
<dbReference type="OrthoDB" id="73875at2759"/>
<feature type="chain" id="PRO_5040934408" description="chitinase" evidence="14">
    <location>
        <begin position="20"/>
        <end position="1237"/>
    </location>
</feature>
<evidence type="ECO:0000256" key="9">
    <source>
        <dbReference type="ARBA" id="ARBA00023295"/>
    </source>
</evidence>
<gene>
    <name evidence="17" type="ORF">N7496_001674</name>
</gene>
<keyword evidence="9 12" id="KW-0326">Glycosidase</keyword>
<accession>A0A9X0B757</accession>
<keyword evidence="8" id="KW-0119">Carbohydrate metabolism</keyword>
<dbReference type="PANTHER" id="PTHR11177">
    <property type="entry name" value="CHITINASE"/>
    <property type="match status" value="1"/>
</dbReference>
<dbReference type="PROSITE" id="PS00026">
    <property type="entry name" value="CHIT_BIND_I_1"/>
    <property type="match status" value="1"/>
</dbReference>
<keyword evidence="11" id="KW-1015">Disulfide bond</keyword>
<reference evidence="17" key="2">
    <citation type="journal article" date="2023" name="IMA Fungus">
        <title>Comparative genomic study of the Penicillium genus elucidates a diverse pangenome and 15 lateral gene transfer events.</title>
        <authorList>
            <person name="Petersen C."/>
            <person name="Sorensen T."/>
            <person name="Nielsen M.R."/>
            <person name="Sondergaard T.E."/>
            <person name="Sorensen J.L."/>
            <person name="Fitzpatrick D.A."/>
            <person name="Frisvad J.C."/>
            <person name="Nielsen K.L."/>
        </authorList>
    </citation>
    <scope>NUCLEOTIDE SEQUENCE</scope>
    <source>
        <strain evidence="17">IBT 29864</strain>
    </source>
</reference>
<dbReference type="Gene3D" id="3.30.60.10">
    <property type="entry name" value="Endochitinase-like"/>
    <property type="match status" value="1"/>
</dbReference>
<dbReference type="PROSITE" id="PS50941">
    <property type="entry name" value="CHIT_BIND_I_2"/>
    <property type="match status" value="1"/>
</dbReference>
<comment type="caution">
    <text evidence="17">The sequence shown here is derived from an EMBL/GenBank/DDBJ whole genome shotgun (WGS) entry which is preliminary data.</text>
</comment>
<dbReference type="AlphaFoldDB" id="A0A9X0B757"/>
<dbReference type="InterPro" id="IPR001579">
    <property type="entry name" value="Glyco_hydro_18_chit_AS"/>
</dbReference>
<proteinExistence type="inferred from homology"/>
<keyword evidence="4 11" id="KW-0147">Chitin-binding</keyword>
<evidence type="ECO:0000313" key="17">
    <source>
        <dbReference type="EMBL" id="KAJ5390606.1"/>
    </source>
</evidence>
<sequence length="1237" mass="131754">MQILLPALLALASCGISHGHVQHHSHGKRNNATQLPEFTPSPQLPKNSSSALRPLYEAYSKSKPKFENEALIRQLSQHPGKRIDNLDSGSLRKRDLPTGTCAPGVPCTNGACCSNTGVCSYAPSSCGADVCISNCDAQAPCGEYANPDNATCPLNVCCSQYGFCGSTDDFCGTGCQEGYGGCGDAPTPSCSSGSNSAMARRIGYYESWATERPCDVFTPEDLELTGLTHINFAFSFFDPSTFEISPMDSNAASLLSRFTALKSKQPGLQAWLSIGGWSFNDATNTPDTQHAFSDMVSSSANRQAFITSLRNFMQTYGFDGVDIDWEYPAADDRGGVAADFSNFPTFLAELRASFGSGLGISTTLPSSYWYLQHFDVLNMEPSVDWFNFMSYDIHGVWDSSNKFTGPYIRPHTNLTEINDGLSLLWRAGVDSSKVVLGLGWYGRSFTLGDSSCTTPNGVCQFTTGGNAGECTQSSGTLSNAEIKRLLAAGTGTESYDATAGVRWLTFNSNQWVSFDDGVTMQQKISFANSQCLGGIMIWSIDQDNTAGDSMNDLMGIGTANGVSEAAAASFKEQMANATLQNAVASSCYWSLCGDTCTTGYFDVTDARGQIAGYQSQPVCSPGEAQTLCCAPGTSMGTCQWEGWRGVGMPCSPACSDPDATIVARNTNSYVVNDGGQLEDLTCTGGYQAYCCTGFVPSSITNSGSLNLYGQTTTTVSKRDGSKNGLVLYAGGHAVEKRGAGLAALIAGELGALCVADLLPSALGAFMSFGLSLIGEGAVCAAAALAGLATAAIIGWSILSSIGGWLFGGSPSKPNVGVPTTVAGRAAYGQWPILDFSGGTTTSTCDCVVTYTCRYGMGWDEICDNQRWGINKLLNGRTVYQPLTTSRAVGANQALWRGQRIGAYRTRAQVRLPDSRFRCEVDEFPMGNLAESGNKAPQVCRLVNGPANGRQGNDYKAWKTAQWHPCSTYRSAVCSSKDGGPPATWAFGPLPAGRGSGSGQHFIDAYGFDDQTAGSSCWATYTYTDSPGVISTSTVVDHGFRVLDDDPMYGNAYGWPRQSWRLDPAPIANQPNRPYDSQPAVFQRRDLLGNGTWSEEDSDPAGVCHADLRSLGNGNQDAYLDLDYDNLLFVDMEGNPVDGRTCNVIYEDDDPYSELRLMLNEEGHVVDMYMGDVEAGSWTREAFKSSKSDTVTVDPTTVTVTTGVAAGSESRPTFPASTIGVQTTSGTVVTPAPYVYGL</sequence>
<protein>
    <recommendedName>
        <fullName evidence="3">chitinase</fullName>
        <ecNumber evidence="3">3.2.1.14</ecNumber>
    </recommendedName>
</protein>
<keyword evidence="14" id="KW-0732">Signal</keyword>
<reference evidence="17" key="1">
    <citation type="submission" date="2022-11" db="EMBL/GenBank/DDBJ databases">
        <authorList>
            <person name="Petersen C."/>
        </authorList>
    </citation>
    <scope>NUCLEOTIDE SEQUENCE</scope>
    <source>
        <strain evidence="17">IBT 29864</strain>
    </source>
</reference>
<evidence type="ECO:0000256" key="2">
    <source>
        <dbReference type="ARBA" id="ARBA00008682"/>
    </source>
</evidence>
<keyword evidence="18" id="KW-1185">Reference proteome</keyword>
<dbReference type="PROSITE" id="PS51910">
    <property type="entry name" value="GH18_2"/>
    <property type="match status" value="1"/>
</dbReference>
<keyword evidence="5 12" id="KW-0378">Hydrolase</keyword>
<feature type="region of interest" description="Disordered" evidence="13">
    <location>
        <begin position="20"/>
        <end position="50"/>
    </location>
</feature>
<dbReference type="InterPro" id="IPR018371">
    <property type="entry name" value="Chitin-binding_1_CS"/>
</dbReference>
<evidence type="ECO:0000313" key="18">
    <source>
        <dbReference type="Proteomes" id="UP001147782"/>
    </source>
</evidence>
<dbReference type="CDD" id="cd06922">
    <property type="entry name" value="ChtBD1_GH18_1"/>
    <property type="match status" value="1"/>
</dbReference>
<dbReference type="InterPro" id="IPR050314">
    <property type="entry name" value="Glycosyl_Hydrlase_18"/>
</dbReference>
<name>A0A9X0B757_9EURO</name>
<dbReference type="Proteomes" id="UP001147782">
    <property type="component" value="Unassembled WGS sequence"/>
</dbReference>
<evidence type="ECO:0000256" key="7">
    <source>
        <dbReference type="ARBA" id="ARBA00023026"/>
    </source>
</evidence>
<feature type="signal peptide" evidence="14">
    <location>
        <begin position="1"/>
        <end position="19"/>
    </location>
</feature>
<dbReference type="GeneID" id="81433782"/>
<feature type="domain" description="Chitin-binding type-1" evidence="15">
    <location>
        <begin position="138"/>
        <end position="184"/>
    </location>
</feature>
<evidence type="ECO:0000256" key="3">
    <source>
        <dbReference type="ARBA" id="ARBA00012729"/>
    </source>
</evidence>
<dbReference type="GO" id="GO:0008843">
    <property type="term" value="F:endochitinase activity"/>
    <property type="evidence" value="ECO:0007669"/>
    <property type="project" value="UniProtKB-EC"/>
</dbReference>
<evidence type="ECO:0000256" key="11">
    <source>
        <dbReference type="PROSITE-ProRule" id="PRU00261"/>
    </source>
</evidence>
<dbReference type="RefSeq" id="XP_056561334.1">
    <property type="nucleotide sequence ID" value="XM_056694605.1"/>
</dbReference>
<dbReference type="SUPFAM" id="SSF51445">
    <property type="entry name" value="(Trans)glycosidases"/>
    <property type="match status" value="1"/>
</dbReference>
<dbReference type="PROSITE" id="PS01095">
    <property type="entry name" value="GH18_1"/>
    <property type="match status" value="1"/>
</dbReference>
<dbReference type="GO" id="GO:0008061">
    <property type="term" value="F:chitin binding"/>
    <property type="evidence" value="ECO:0007669"/>
    <property type="project" value="UniProtKB-UniRule"/>
</dbReference>
<dbReference type="InterPro" id="IPR001002">
    <property type="entry name" value="Chitin-bd_1"/>
</dbReference>
<feature type="disulfide bond" evidence="11">
    <location>
        <begin position="157"/>
        <end position="171"/>
    </location>
</feature>
<dbReference type="Gene3D" id="3.10.50.10">
    <property type="match status" value="1"/>
</dbReference>
<dbReference type="Pfam" id="PF00704">
    <property type="entry name" value="Glyco_hydro_18"/>
    <property type="match status" value="1"/>
</dbReference>